<dbReference type="KEGG" id="cyt:cce_2399"/>
<dbReference type="HOGENOM" id="CLU_2878347_0_0_3"/>
<sequence>MSELRTPNPELFLISFFLRKKRLKQRKGINKRGNKQLKIFDFCCFFHCPISSASLFRIFYQFI</sequence>
<keyword evidence="2" id="KW-1185">Reference proteome</keyword>
<name>B1WR99_CROS5</name>
<gene>
    <name evidence="1" type="ordered locus">cce_2399</name>
</gene>
<protein>
    <submittedName>
        <fullName evidence="1">Uncharacterized protein</fullName>
    </submittedName>
</protein>
<evidence type="ECO:0000313" key="2">
    <source>
        <dbReference type="Proteomes" id="UP000001203"/>
    </source>
</evidence>
<evidence type="ECO:0000313" key="1">
    <source>
        <dbReference type="EMBL" id="ACB51748.1"/>
    </source>
</evidence>
<dbReference type="EMBL" id="CP000806">
    <property type="protein sequence ID" value="ACB51748.1"/>
    <property type="molecule type" value="Genomic_DNA"/>
</dbReference>
<organism evidence="1 2">
    <name type="scientific">Crocosphaera subtropica (strain ATCC 51142 / BH68)</name>
    <name type="common">Cyanothece sp. (strain ATCC 51142)</name>
    <dbReference type="NCBI Taxonomy" id="43989"/>
    <lineage>
        <taxon>Bacteria</taxon>
        <taxon>Bacillati</taxon>
        <taxon>Cyanobacteriota</taxon>
        <taxon>Cyanophyceae</taxon>
        <taxon>Oscillatoriophycideae</taxon>
        <taxon>Chroococcales</taxon>
        <taxon>Aphanothecaceae</taxon>
        <taxon>Crocosphaera</taxon>
        <taxon>Crocosphaera subtropica</taxon>
    </lineage>
</organism>
<accession>B1WR99</accession>
<reference evidence="1 2" key="1">
    <citation type="journal article" date="2008" name="Proc. Natl. Acad. Sci. U.S.A.">
        <title>The genome of Cyanothece 51142, a unicellular diazotrophic cyanobacterium important in the marine nitrogen cycle.</title>
        <authorList>
            <person name="Welsh E.A."/>
            <person name="Liberton M."/>
            <person name="Stoeckel J."/>
            <person name="Loh T."/>
            <person name="Elvitigala T."/>
            <person name="Wang C."/>
            <person name="Wollam A."/>
            <person name="Fulton R.S."/>
            <person name="Clifton S.W."/>
            <person name="Jacobs J.M."/>
            <person name="Aurora R."/>
            <person name="Ghosh B.K."/>
            <person name="Sherman L.A."/>
            <person name="Smith R.D."/>
            <person name="Wilson R.K."/>
            <person name="Pakrasi H.B."/>
        </authorList>
    </citation>
    <scope>NUCLEOTIDE SEQUENCE [LARGE SCALE GENOMIC DNA]</scope>
    <source>
        <strain evidence="2">ATCC 51142 / BH68</strain>
    </source>
</reference>
<dbReference type="AlphaFoldDB" id="B1WR99"/>
<proteinExistence type="predicted"/>
<dbReference type="Proteomes" id="UP000001203">
    <property type="component" value="Chromosome circular"/>
</dbReference>